<evidence type="ECO:0000313" key="2">
    <source>
        <dbReference type="EMBL" id="PEH40391.1"/>
    </source>
</evidence>
<evidence type="ECO:0000313" key="1">
    <source>
        <dbReference type="EMBL" id="KGC16619.1"/>
    </source>
</evidence>
<comment type="caution">
    <text evidence="2">The sequence shown here is derived from an EMBL/GenBank/DDBJ whole genome shotgun (WGS) entry which is preliminary data.</text>
</comment>
<protein>
    <submittedName>
        <fullName evidence="1">YjbR family protein</fullName>
    </submittedName>
</protein>
<dbReference type="OMA" id="IVPAKWR"/>
<dbReference type="Proteomes" id="UP000220629">
    <property type="component" value="Unassembled WGS sequence"/>
</dbReference>
<proteinExistence type="predicted"/>
<reference evidence="4" key="2">
    <citation type="submission" date="2017-09" db="EMBL/GenBank/DDBJ databases">
        <title>FDA dAtabase for Regulatory Grade micrObial Sequences (FDA-ARGOS): Supporting development and validation of Infectious Disease Dx tests.</title>
        <authorList>
            <person name="Minogue T."/>
            <person name="Wolcott M."/>
            <person name="Wasieloski L."/>
            <person name="Aguilar W."/>
            <person name="Moore D."/>
            <person name="Tallon L."/>
            <person name="Sadzewicz L."/>
            <person name="Ott S."/>
            <person name="Zhao X."/>
            <person name="Nagaraj S."/>
            <person name="Vavikolanu K."/>
            <person name="Aluvathingal J."/>
            <person name="Nadendla S."/>
            <person name="Sichtig H."/>
        </authorList>
    </citation>
    <scope>NUCLEOTIDE SEQUENCE [LARGE SCALE GENOMIC DNA]</scope>
    <source>
        <strain evidence="4">FDAARGOS_390</strain>
    </source>
</reference>
<dbReference type="AlphaFoldDB" id="A0A095HSX1"/>
<dbReference type="RefSeq" id="WP_013696498.1">
    <property type="nucleotide sequence ID" value="NZ_CADEPO010000017.1"/>
</dbReference>
<sequence>MTYDELSRIALAWAAVEAGSSYGTPALKVRGHLLARLREDGDTLVVSGVGPDQRAHLIESEPDIYYVTDHYLGWPAVLVRLSRADPVELAALLRQRWREIAPKREVAAFDASHD</sequence>
<dbReference type="EMBL" id="JPGG01000015">
    <property type="protein sequence ID" value="KGC16619.1"/>
    <property type="molecule type" value="Genomic_DNA"/>
</dbReference>
<organism evidence="2 4">
    <name type="scientific">Burkholderia gladioli</name>
    <name type="common">Pseudomonas marginata</name>
    <name type="synonym">Phytomonas marginata</name>
    <dbReference type="NCBI Taxonomy" id="28095"/>
    <lineage>
        <taxon>Bacteria</taxon>
        <taxon>Pseudomonadati</taxon>
        <taxon>Pseudomonadota</taxon>
        <taxon>Betaproteobacteria</taxon>
        <taxon>Burkholderiales</taxon>
        <taxon>Burkholderiaceae</taxon>
        <taxon>Burkholderia</taxon>
    </lineage>
</organism>
<dbReference type="Proteomes" id="UP000029590">
    <property type="component" value="Unassembled WGS sequence"/>
</dbReference>
<name>A0A095HSX1_BURGA</name>
<dbReference type="EMBL" id="PDDY01000004">
    <property type="protein sequence ID" value="PEH40391.1"/>
    <property type="molecule type" value="Genomic_DNA"/>
</dbReference>
<accession>A0A095HSX1</accession>
<dbReference type="OrthoDB" id="954305at2"/>
<reference evidence="2" key="3">
    <citation type="submission" date="2017-09" db="EMBL/GenBank/DDBJ databases">
        <title>FDA dAtabase for Regulatory Grade micrObial Sequences (FDA-ARGOS): Supporting development and validation of Infectious Disease Dx tests.</title>
        <authorList>
            <person name="Minogue T."/>
            <person name="Wolcott M."/>
            <person name="Wasieloski L."/>
            <person name="Aguilar W."/>
            <person name="Moore D."/>
            <person name="Tallon L.J."/>
            <person name="Sadzewicz L."/>
            <person name="Ott S."/>
            <person name="Zhao X."/>
            <person name="Nagaraj S."/>
            <person name="Vavikolanu K."/>
            <person name="Aluvathingal J."/>
            <person name="Nadendla S."/>
            <person name="Sichtig H."/>
        </authorList>
    </citation>
    <scope>NUCLEOTIDE SEQUENCE</scope>
    <source>
        <strain evidence="2">FDAARGOS_390</strain>
    </source>
</reference>
<dbReference type="KEGG" id="bgo:BM43_1834"/>
<evidence type="ECO:0000313" key="3">
    <source>
        <dbReference type="Proteomes" id="UP000029590"/>
    </source>
</evidence>
<dbReference type="Pfam" id="PF04237">
    <property type="entry name" value="YjbR"/>
    <property type="match status" value="1"/>
</dbReference>
<evidence type="ECO:0000313" key="4">
    <source>
        <dbReference type="Proteomes" id="UP000220629"/>
    </source>
</evidence>
<dbReference type="InterPro" id="IPR058532">
    <property type="entry name" value="YjbR/MT2646/Rv2570-like"/>
</dbReference>
<gene>
    <name evidence="2" type="ORF">CRM94_36490</name>
    <name evidence="1" type="ORF">DM48_3808</name>
</gene>
<reference evidence="1 3" key="1">
    <citation type="submission" date="2014-04" db="EMBL/GenBank/DDBJ databases">
        <authorList>
            <person name="Bishop-Lilly K.A."/>
            <person name="Broomall S.M."/>
            <person name="Chain P.S."/>
            <person name="Chertkov O."/>
            <person name="Coyne S.R."/>
            <person name="Daligault H.E."/>
            <person name="Davenport K.W."/>
            <person name="Erkkila T."/>
            <person name="Frey K.G."/>
            <person name="Gibbons H.S."/>
            <person name="Gu W."/>
            <person name="Jaissle J."/>
            <person name="Johnson S.L."/>
            <person name="Koroleva G.I."/>
            <person name="Ladner J.T."/>
            <person name="Lo C.-C."/>
            <person name="Minogue T.D."/>
            <person name="Munk C."/>
            <person name="Palacios G.F."/>
            <person name="Redden C.L."/>
            <person name="Rosenzweig C.N."/>
            <person name="Scholz M.B."/>
            <person name="Teshima H."/>
            <person name="Xu Y."/>
        </authorList>
    </citation>
    <scope>NUCLEOTIDE SEQUENCE [LARGE SCALE GENOMIC DNA]</scope>
    <source>
        <strain evidence="3">gladioli</strain>
        <strain evidence="1">Gladioli</strain>
    </source>
</reference>